<protein>
    <submittedName>
        <fullName evidence="2">Uncharacterized protein</fullName>
    </submittedName>
</protein>
<evidence type="ECO:0000313" key="2">
    <source>
        <dbReference type="EnsemblMetazoa" id="CLYHEMP011462.1"/>
    </source>
</evidence>
<accession>A0A7M5VH28</accession>
<dbReference type="RefSeq" id="XP_066918040.1">
    <property type="nucleotide sequence ID" value="XM_067061939.1"/>
</dbReference>
<dbReference type="PANTHER" id="PTHR35845">
    <property type="entry name" value="SPERMATOGENESIS-ASSOCIATED SERINE-RICH PROTEIN 1"/>
    <property type="match status" value="1"/>
</dbReference>
<reference evidence="2" key="1">
    <citation type="submission" date="2021-01" db="UniProtKB">
        <authorList>
            <consortium name="EnsemblMetazoa"/>
        </authorList>
    </citation>
    <scope>IDENTIFICATION</scope>
</reference>
<dbReference type="Proteomes" id="UP000594262">
    <property type="component" value="Unplaced"/>
</dbReference>
<dbReference type="PANTHER" id="PTHR35845:SF1">
    <property type="entry name" value="SPERMATOGENESIS-ASSOCIATED SERINE-RICH PROTEIN 1"/>
    <property type="match status" value="1"/>
</dbReference>
<dbReference type="AlphaFoldDB" id="A0A7M5VH28"/>
<evidence type="ECO:0000313" key="3">
    <source>
        <dbReference type="Proteomes" id="UP000594262"/>
    </source>
</evidence>
<sequence length="218" mass="24310">MSSTFGSKSIGEKDWKAHGHNVATNSNTVTAKSRPPGPDWTSSLRCIKQDNVIYPNDEPVLRQGMRPFLHKNEQSLEEWAYYRDGSRNGKRCIINGKRQGNVQSINEISVESTIGNRSKVPDPRGGVDSLTAGDKSYAVPEFSKGFHKEGSTLPAVNFSRSNKIVTDTFIPLQPLPQHKSISYKEKEVVRKKNHEVLEVEGLDKWDPAPALTPGVFKH</sequence>
<dbReference type="GeneID" id="136805352"/>
<dbReference type="Pfam" id="PF15160">
    <property type="entry name" value="SASRP1"/>
    <property type="match status" value="1"/>
</dbReference>
<dbReference type="EnsemblMetazoa" id="CLYHEMT011462.1">
    <property type="protein sequence ID" value="CLYHEMP011462.1"/>
    <property type="gene ID" value="CLYHEMG011462"/>
</dbReference>
<feature type="region of interest" description="Disordered" evidence="1">
    <location>
        <begin position="1"/>
        <end position="42"/>
    </location>
</feature>
<name>A0A7M5VH28_9CNID</name>
<feature type="compositionally biased region" description="Polar residues" evidence="1">
    <location>
        <begin position="22"/>
        <end position="31"/>
    </location>
</feature>
<dbReference type="OrthoDB" id="186791at2759"/>
<organism evidence="2 3">
    <name type="scientific">Clytia hemisphaerica</name>
    <dbReference type="NCBI Taxonomy" id="252671"/>
    <lineage>
        <taxon>Eukaryota</taxon>
        <taxon>Metazoa</taxon>
        <taxon>Cnidaria</taxon>
        <taxon>Hydrozoa</taxon>
        <taxon>Hydroidolina</taxon>
        <taxon>Leptothecata</taxon>
        <taxon>Obeliida</taxon>
        <taxon>Clytiidae</taxon>
        <taxon>Clytia</taxon>
    </lineage>
</organism>
<evidence type="ECO:0000256" key="1">
    <source>
        <dbReference type="SAM" id="MobiDB-lite"/>
    </source>
</evidence>
<keyword evidence="3" id="KW-1185">Reference proteome</keyword>
<dbReference type="InterPro" id="IPR029165">
    <property type="entry name" value="SASRP1"/>
</dbReference>
<proteinExistence type="predicted"/>